<evidence type="ECO:0000313" key="2">
    <source>
        <dbReference type="Proteomes" id="UP001642464"/>
    </source>
</evidence>
<evidence type="ECO:0000313" key="1">
    <source>
        <dbReference type="EMBL" id="CAK9055192.1"/>
    </source>
</evidence>
<accession>A0ABP0MWJ1</accession>
<dbReference type="SUPFAM" id="SSF53850">
    <property type="entry name" value="Periplasmic binding protein-like II"/>
    <property type="match status" value="2"/>
</dbReference>
<protein>
    <submittedName>
        <fullName evidence="1">Probable solute-binding protein AdeT1</fullName>
    </submittedName>
</protein>
<dbReference type="PANTHER" id="PTHR30024:SF21">
    <property type="entry name" value="ABC TRANSPORTER SUBSTRATE-BINDING PROTEIN"/>
    <property type="match status" value="1"/>
</dbReference>
<dbReference type="InterPro" id="IPR038404">
    <property type="entry name" value="TRAP_DctP_sf"/>
</dbReference>
<proteinExistence type="predicted"/>
<dbReference type="Gene3D" id="3.40.190.170">
    <property type="entry name" value="Bacterial extracellular solute-binding protein, family 7"/>
    <property type="match status" value="2"/>
</dbReference>
<dbReference type="InterPro" id="IPR045758">
    <property type="entry name" value="AdeT1/2"/>
</dbReference>
<organism evidence="1 2">
    <name type="scientific">Durusdinium trenchii</name>
    <dbReference type="NCBI Taxonomy" id="1381693"/>
    <lineage>
        <taxon>Eukaryota</taxon>
        <taxon>Sar</taxon>
        <taxon>Alveolata</taxon>
        <taxon>Dinophyceae</taxon>
        <taxon>Suessiales</taxon>
        <taxon>Symbiodiniaceae</taxon>
        <taxon>Durusdinium</taxon>
    </lineage>
</organism>
<dbReference type="PANTHER" id="PTHR30024">
    <property type="entry name" value="ALIPHATIC SULFONATES-BINDING PROTEIN-RELATED"/>
    <property type="match status" value="1"/>
</dbReference>
<gene>
    <name evidence="1" type="ORF">SCF082_LOCUS29872</name>
</gene>
<dbReference type="Proteomes" id="UP001642464">
    <property type="component" value="Unassembled WGS sequence"/>
</dbReference>
<dbReference type="Pfam" id="PF19582">
    <property type="entry name" value="AdeT1_2"/>
    <property type="match status" value="2"/>
</dbReference>
<dbReference type="EMBL" id="CAXAMM010024387">
    <property type="protein sequence ID" value="CAK9055192.1"/>
    <property type="molecule type" value="Genomic_DNA"/>
</dbReference>
<name>A0ABP0MWJ1_9DINO</name>
<comment type="caution">
    <text evidence="1">The sequence shown here is derived from an EMBL/GenBank/DDBJ whole genome shotgun (WGS) entry which is preliminary data.</text>
</comment>
<sequence length="540" mass="59335">MDQRTQILKYGVDVELVPFTNESVLAEDLKAGMCDAALMSGLRARLFHKYAGTIDAVGAVPSQQHMKVLLQVLAHPKSAPKMVSGEYVILGIAPAGAAYVFVNDRSINSLAAAAGRKVAVLDYDKTQAEMVASVGATPIASDIVSAPNKFNNGVVDVLAAPLVAYEVLELYKGMSPDGGIVEYPLAQITMQLIGRKDKFPNELAQLVREAFFQNYDLIRERLAEEEAKVPAKWWIPLPEADKKEYEIMMREARLELRQREPAKRRVCIWDIAGRSGPIFTAAMDQRTQILKYGVDVELVPFTNESVLAEDLKAGMCDAALMSGLRARLFHKYAGTIDAVGAVPSQQHMKVLLQVLAHPKSAPKMVSGEYVILGIAPAGAAYVFVNDRSINSLAAAAGRKVAVLDYDKTQAEMVASVGATPIASDIVSAPNKFNNGVVDVLAAPLVAYEVLELYKGMSPDGGIVEYPLAQITMQLIGRKDKFPNELAQLVREAFFQNYDLIRERLAEEEAKVPAKWWIPLPEADKKEYEIMMREARLELRQ</sequence>
<reference evidence="1 2" key="1">
    <citation type="submission" date="2024-02" db="EMBL/GenBank/DDBJ databases">
        <authorList>
            <person name="Chen Y."/>
            <person name="Shah S."/>
            <person name="Dougan E. K."/>
            <person name="Thang M."/>
            <person name="Chan C."/>
        </authorList>
    </citation>
    <scope>NUCLEOTIDE SEQUENCE [LARGE SCALE GENOMIC DNA]</scope>
</reference>
<feature type="non-terminal residue" evidence="1">
    <location>
        <position position="540"/>
    </location>
</feature>
<keyword evidence="2" id="KW-1185">Reference proteome</keyword>